<dbReference type="AlphaFoldDB" id="A0A517N5T1"/>
<keyword evidence="3" id="KW-1185">Reference proteome</keyword>
<evidence type="ECO:0000256" key="1">
    <source>
        <dbReference type="SAM" id="SignalP"/>
    </source>
</evidence>
<feature type="chain" id="PRO_5022189594" evidence="1">
    <location>
        <begin position="22"/>
        <end position="316"/>
    </location>
</feature>
<accession>A0A517N5T1</accession>
<dbReference type="EMBL" id="CP036525">
    <property type="protein sequence ID" value="QDT02500.1"/>
    <property type="molecule type" value="Genomic_DNA"/>
</dbReference>
<organism evidence="2 3">
    <name type="scientific">Rubripirellula lacrimiformis</name>
    <dbReference type="NCBI Taxonomy" id="1930273"/>
    <lineage>
        <taxon>Bacteria</taxon>
        <taxon>Pseudomonadati</taxon>
        <taxon>Planctomycetota</taxon>
        <taxon>Planctomycetia</taxon>
        <taxon>Pirellulales</taxon>
        <taxon>Pirellulaceae</taxon>
        <taxon>Rubripirellula</taxon>
    </lineage>
</organism>
<reference evidence="2 3" key="1">
    <citation type="submission" date="2019-02" db="EMBL/GenBank/DDBJ databases">
        <title>Deep-cultivation of Planctomycetes and their phenomic and genomic characterization uncovers novel biology.</title>
        <authorList>
            <person name="Wiegand S."/>
            <person name="Jogler M."/>
            <person name="Boedeker C."/>
            <person name="Pinto D."/>
            <person name="Vollmers J."/>
            <person name="Rivas-Marin E."/>
            <person name="Kohn T."/>
            <person name="Peeters S.H."/>
            <person name="Heuer A."/>
            <person name="Rast P."/>
            <person name="Oberbeckmann S."/>
            <person name="Bunk B."/>
            <person name="Jeske O."/>
            <person name="Meyerdierks A."/>
            <person name="Storesund J.E."/>
            <person name="Kallscheuer N."/>
            <person name="Luecker S."/>
            <person name="Lage O.M."/>
            <person name="Pohl T."/>
            <person name="Merkel B.J."/>
            <person name="Hornburger P."/>
            <person name="Mueller R.-W."/>
            <person name="Bruemmer F."/>
            <person name="Labrenz M."/>
            <person name="Spormann A.M."/>
            <person name="Op den Camp H."/>
            <person name="Overmann J."/>
            <person name="Amann R."/>
            <person name="Jetten M.S.M."/>
            <person name="Mascher T."/>
            <person name="Medema M.H."/>
            <person name="Devos D.P."/>
            <person name="Kaster A.-K."/>
            <person name="Ovreas L."/>
            <person name="Rohde M."/>
            <person name="Galperin M.Y."/>
            <person name="Jogler C."/>
        </authorList>
    </citation>
    <scope>NUCLEOTIDE SEQUENCE [LARGE SCALE GENOMIC DNA]</scope>
    <source>
        <strain evidence="2 3">K22_7</strain>
    </source>
</reference>
<proteinExistence type="predicted"/>
<dbReference type="OrthoDB" id="275301at2"/>
<sequence length="316" mass="33458" precursor="true">MSLRITCLLMTSILSTVSVSAADDPLFSEIAMEAVFKKAGASVVEMATSDAVAGFDRVTGVGSLSQALESAGFDPQRKGQSVSVRVEKAGWKLPVLMDVDIQRDRIYCRMSLVTIDPDTVTDHASLLSLMAASNQAGDAHFAFDPDTKLIQLRTTFSNRGLTASKIQTRLTELAETALGQSDVWMALKPAKSKSTAAGDTKTAAESTEIAAADAKTSEDDLTPIIGRWSATVSADVSIAIDFVSGGTFQMVHVAGKQSAVSSGTVTRSGDRLVMAEKGATKMTFLIQSIETTSMELKIVDSDGKSGRLIRFQKSGS</sequence>
<keyword evidence="1" id="KW-0732">Signal</keyword>
<dbReference type="KEGG" id="rlc:K227x_08770"/>
<dbReference type="RefSeq" id="WP_145168192.1">
    <property type="nucleotide sequence ID" value="NZ_CP036525.1"/>
</dbReference>
<name>A0A517N5T1_9BACT</name>
<evidence type="ECO:0000313" key="2">
    <source>
        <dbReference type="EMBL" id="QDT02500.1"/>
    </source>
</evidence>
<dbReference type="CDD" id="cd16364">
    <property type="entry name" value="T3SC_I-like"/>
    <property type="match status" value="1"/>
</dbReference>
<evidence type="ECO:0000313" key="3">
    <source>
        <dbReference type="Proteomes" id="UP000318538"/>
    </source>
</evidence>
<protein>
    <submittedName>
        <fullName evidence="2">Uncharacterized protein</fullName>
    </submittedName>
</protein>
<dbReference type="Proteomes" id="UP000318538">
    <property type="component" value="Chromosome"/>
</dbReference>
<gene>
    <name evidence="2" type="ORF">K227x_08770</name>
</gene>
<dbReference type="Gene3D" id="3.30.1460.10">
    <property type="match status" value="1"/>
</dbReference>
<feature type="signal peptide" evidence="1">
    <location>
        <begin position="1"/>
        <end position="21"/>
    </location>
</feature>